<protein>
    <submittedName>
        <fullName evidence="1">Uncharacterized protein</fullName>
    </submittedName>
</protein>
<reference evidence="1 2" key="1">
    <citation type="submission" date="2020-08" db="EMBL/GenBank/DDBJ databases">
        <title>Bridging the membrane lipid divide: bacteria of the FCB group superphylum have the potential to synthesize archaeal ether lipids.</title>
        <authorList>
            <person name="Villanueva L."/>
            <person name="Von Meijenfeldt F.A.B."/>
            <person name="Westbye A.B."/>
            <person name="Yadav S."/>
            <person name="Hopmans E.C."/>
            <person name="Dutilh B.E."/>
            <person name="Sinninghe Damste J.S."/>
        </authorList>
    </citation>
    <scope>NUCLEOTIDE SEQUENCE [LARGE SCALE GENOMIC DNA]</scope>
    <source>
        <strain evidence="1">NIOZ-UU17</strain>
    </source>
</reference>
<evidence type="ECO:0000313" key="1">
    <source>
        <dbReference type="EMBL" id="MBC8431882.1"/>
    </source>
</evidence>
<dbReference type="Proteomes" id="UP000605201">
    <property type="component" value="Unassembled WGS sequence"/>
</dbReference>
<organism evidence="1 2">
    <name type="scientific">Candidatus Desulfatibia vada</name>
    <dbReference type="NCBI Taxonomy" id="2841696"/>
    <lineage>
        <taxon>Bacteria</taxon>
        <taxon>Pseudomonadati</taxon>
        <taxon>Thermodesulfobacteriota</taxon>
        <taxon>Desulfobacteria</taxon>
        <taxon>Desulfobacterales</taxon>
        <taxon>Desulfobacterales incertae sedis</taxon>
        <taxon>Candidatus Desulfatibia</taxon>
    </lineage>
</organism>
<dbReference type="EMBL" id="JACNIG010000188">
    <property type="protein sequence ID" value="MBC8431882.1"/>
    <property type="molecule type" value="Genomic_DNA"/>
</dbReference>
<evidence type="ECO:0000313" key="2">
    <source>
        <dbReference type="Proteomes" id="UP000605201"/>
    </source>
</evidence>
<proteinExistence type="predicted"/>
<sequence>MEIEIVTTKRKLTKSIVNQMVRASLTETLINCKPLGFLVGVVENCPRAILIEHNGNYYTIPSNYTKGSFSVLRKIGRWHQSIKFDSEEACNEWWIAYKAVISEADRQIYI</sequence>
<comment type="caution">
    <text evidence="1">The sequence shown here is derived from an EMBL/GenBank/DDBJ whole genome shotgun (WGS) entry which is preliminary data.</text>
</comment>
<name>A0A8J6P2A0_9BACT</name>
<dbReference type="AlphaFoldDB" id="A0A8J6P2A0"/>
<accession>A0A8J6P2A0</accession>
<gene>
    <name evidence="1" type="ORF">H8D96_08165</name>
</gene>